<reference evidence="1" key="1">
    <citation type="submission" date="2014-09" db="EMBL/GenBank/DDBJ databases">
        <authorList>
            <person name="Magalhaes I.L.F."/>
            <person name="Oliveira U."/>
            <person name="Santos F.R."/>
            <person name="Vidigal T.H.D.A."/>
            <person name="Brescovit A.D."/>
            <person name="Santos A.J."/>
        </authorList>
    </citation>
    <scope>NUCLEOTIDE SEQUENCE</scope>
    <source>
        <tissue evidence="1">Shoot tissue taken approximately 20 cm above the soil surface</tissue>
    </source>
</reference>
<proteinExistence type="predicted"/>
<reference evidence="1" key="2">
    <citation type="journal article" date="2015" name="Data Brief">
        <title>Shoot transcriptome of the giant reed, Arundo donax.</title>
        <authorList>
            <person name="Barrero R.A."/>
            <person name="Guerrero F.D."/>
            <person name="Moolhuijzen P."/>
            <person name="Goolsby J.A."/>
            <person name="Tidwell J."/>
            <person name="Bellgard S.E."/>
            <person name="Bellgard M.I."/>
        </authorList>
    </citation>
    <scope>NUCLEOTIDE SEQUENCE</scope>
    <source>
        <tissue evidence="1">Shoot tissue taken approximately 20 cm above the soil surface</tissue>
    </source>
</reference>
<dbReference type="AlphaFoldDB" id="A0A0A9GMI2"/>
<evidence type="ECO:0000313" key="1">
    <source>
        <dbReference type="EMBL" id="JAE23766.1"/>
    </source>
</evidence>
<name>A0A0A9GMI2_ARUDO</name>
<organism evidence="1">
    <name type="scientific">Arundo donax</name>
    <name type="common">Giant reed</name>
    <name type="synonym">Donax arundinaceus</name>
    <dbReference type="NCBI Taxonomy" id="35708"/>
    <lineage>
        <taxon>Eukaryota</taxon>
        <taxon>Viridiplantae</taxon>
        <taxon>Streptophyta</taxon>
        <taxon>Embryophyta</taxon>
        <taxon>Tracheophyta</taxon>
        <taxon>Spermatophyta</taxon>
        <taxon>Magnoliopsida</taxon>
        <taxon>Liliopsida</taxon>
        <taxon>Poales</taxon>
        <taxon>Poaceae</taxon>
        <taxon>PACMAD clade</taxon>
        <taxon>Arundinoideae</taxon>
        <taxon>Arundineae</taxon>
        <taxon>Arundo</taxon>
    </lineage>
</organism>
<accession>A0A0A9GMI2</accession>
<protein>
    <submittedName>
        <fullName evidence="1">Uncharacterized protein</fullName>
    </submittedName>
</protein>
<dbReference type="EMBL" id="GBRH01174130">
    <property type="protein sequence ID" value="JAE23766.1"/>
    <property type="molecule type" value="Transcribed_RNA"/>
</dbReference>
<sequence length="47" mass="5029">MTAWNCIANPKILEPDHATASSRRAGLDLIGSPPQRVEAVADGERGR</sequence>